<dbReference type="GO" id="GO:0005975">
    <property type="term" value="P:carbohydrate metabolic process"/>
    <property type="evidence" value="ECO:0007669"/>
    <property type="project" value="InterPro"/>
</dbReference>
<organism evidence="4 5">
    <name type="scientific">Hyunsoonleella jejuensis</name>
    <dbReference type="NCBI Taxonomy" id="419940"/>
    <lineage>
        <taxon>Bacteria</taxon>
        <taxon>Pseudomonadati</taxon>
        <taxon>Bacteroidota</taxon>
        <taxon>Flavobacteriia</taxon>
        <taxon>Flavobacteriales</taxon>
        <taxon>Flavobacteriaceae</taxon>
    </lineage>
</organism>
<evidence type="ECO:0000256" key="2">
    <source>
        <dbReference type="ARBA" id="ARBA00011245"/>
    </source>
</evidence>
<dbReference type="SUPFAM" id="SSF74650">
    <property type="entry name" value="Galactose mutarotase-like"/>
    <property type="match status" value="1"/>
</dbReference>
<comment type="cofactor">
    <cofactor evidence="1">
        <name>Ca(2+)</name>
        <dbReference type="ChEBI" id="CHEBI:29108"/>
    </cofactor>
</comment>
<dbReference type="InterPro" id="IPR037481">
    <property type="entry name" value="LacX"/>
</dbReference>
<comment type="subunit">
    <text evidence="2">Monomer.</text>
</comment>
<accession>A0A1H9H1N7</accession>
<dbReference type="GO" id="GO:0030246">
    <property type="term" value="F:carbohydrate binding"/>
    <property type="evidence" value="ECO:0007669"/>
    <property type="project" value="InterPro"/>
</dbReference>
<dbReference type="Gene3D" id="2.70.98.10">
    <property type="match status" value="1"/>
</dbReference>
<name>A0A1H9H1N7_9FLAO</name>
<dbReference type="Proteomes" id="UP000198999">
    <property type="component" value="Unassembled WGS sequence"/>
</dbReference>
<dbReference type="InterPro" id="IPR014718">
    <property type="entry name" value="GH-type_carb-bd"/>
</dbReference>
<dbReference type="AlphaFoldDB" id="A0A1H9H1N7"/>
<proteinExistence type="predicted"/>
<dbReference type="CDD" id="cd09024">
    <property type="entry name" value="Aldose_epim_lacX"/>
    <property type="match status" value="1"/>
</dbReference>
<keyword evidence="3" id="KW-0106">Calcium</keyword>
<dbReference type="Pfam" id="PF01263">
    <property type="entry name" value="Aldose_epim"/>
    <property type="match status" value="1"/>
</dbReference>
<keyword evidence="5" id="KW-1185">Reference proteome</keyword>
<dbReference type="OrthoDB" id="9795355at2"/>
<dbReference type="InterPro" id="IPR011013">
    <property type="entry name" value="Gal_mutarotase_sf_dom"/>
</dbReference>
<evidence type="ECO:0000256" key="1">
    <source>
        <dbReference type="ARBA" id="ARBA00001913"/>
    </source>
</evidence>
<evidence type="ECO:0000313" key="5">
    <source>
        <dbReference type="Proteomes" id="UP000198999"/>
    </source>
</evidence>
<dbReference type="GO" id="GO:0016853">
    <property type="term" value="F:isomerase activity"/>
    <property type="evidence" value="ECO:0007669"/>
    <property type="project" value="InterPro"/>
</dbReference>
<sequence length="295" mass="33853">MYHLQNDKLKISVQPTGAELCEISSVKHNTQFMWNGNPDVWGSFAPNLFPIVGGLKNNSFIYNGKHYKLPKHGLVRNSDAIKLTKQTKNSLTFTFKYNEKLLEQYPFKFEFDLTFTLIDNTIEVSHRIKNIDTNTLYFSVGGHPAFKCPVFKNENYNDYSLEFETNETAFTHKLNPDNGLVSDNTEIVLKNTNSLPLEHSLFNEDALIFKNLKSRKVTLMSKQNGKIVTVSYPDFNYLGIWAKPHGNFVCIEPWLGVADHEDTNQIIEQKEAIVDLEPNKTFTATYLIEIHNAHL</sequence>
<dbReference type="RefSeq" id="WP_092578989.1">
    <property type="nucleotide sequence ID" value="NZ_FOFN01000002.1"/>
</dbReference>
<gene>
    <name evidence="4" type="ORF">SAMN05421824_1982</name>
</gene>
<protein>
    <submittedName>
        <fullName evidence="4">Galactose mutarotase</fullName>
    </submittedName>
</protein>
<evidence type="ECO:0000256" key="3">
    <source>
        <dbReference type="ARBA" id="ARBA00022837"/>
    </source>
</evidence>
<reference evidence="4 5" key="1">
    <citation type="submission" date="2016-10" db="EMBL/GenBank/DDBJ databases">
        <authorList>
            <person name="de Groot N.N."/>
        </authorList>
    </citation>
    <scope>NUCLEOTIDE SEQUENCE [LARGE SCALE GENOMIC DNA]</scope>
    <source>
        <strain evidence="4 5">DSM 21035</strain>
    </source>
</reference>
<evidence type="ECO:0000313" key="4">
    <source>
        <dbReference type="EMBL" id="SEQ56262.1"/>
    </source>
</evidence>
<dbReference type="EMBL" id="FOFN01000002">
    <property type="protein sequence ID" value="SEQ56262.1"/>
    <property type="molecule type" value="Genomic_DNA"/>
</dbReference>
<dbReference type="STRING" id="419940.SAMN05421824_1982"/>
<dbReference type="InterPro" id="IPR008183">
    <property type="entry name" value="Aldose_1/G6P_1-epimerase"/>
</dbReference>